<dbReference type="Proteomes" id="UP000000467">
    <property type="component" value="Chromosome"/>
</dbReference>
<organism evidence="1 2">
    <name type="scientific">Thermacetogenium phaeum (strain ATCC BAA-254 / DSM 26808 / PB)</name>
    <dbReference type="NCBI Taxonomy" id="1089553"/>
    <lineage>
        <taxon>Bacteria</taxon>
        <taxon>Bacillati</taxon>
        <taxon>Bacillota</taxon>
        <taxon>Clostridia</taxon>
        <taxon>Thermoanaerobacterales</taxon>
        <taxon>Thermoanaerobacteraceae</taxon>
        <taxon>Thermacetogenium</taxon>
    </lineage>
</organism>
<dbReference type="KEGG" id="tpz:Tph_c05170"/>
<dbReference type="STRING" id="1089553.Tph_c05170"/>
<evidence type="ECO:0000313" key="1">
    <source>
        <dbReference type="EMBL" id="AFV10755.1"/>
    </source>
</evidence>
<sequence length="54" mass="6129">MLPLVSADALSCTCCEKRRPDKAPEARTRKRFRSGLLPAGDREVVFMIVRRIVL</sequence>
<gene>
    <name evidence="1" type="ordered locus">Tph_c05170</name>
</gene>
<reference evidence="1 2" key="1">
    <citation type="journal article" date="2012" name="BMC Genomics">
        <title>Genome-guided analysis of physiological and morphological traits of the fermentative acetate oxidizer Thermacetogenium phaeum.</title>
        <authorList>
            <person name="Oehler D."/>
            <person name="Poehlein A."/>
            <person name="Leimbach A."/>
            <person name="Muller N."/>
            <person name="Daniel R."/>
            <person name="Gottschalk G."/>
            <person name="Schink B."/>
        </authorList>
    </citation>
    <scope>NUCLEOTIDE SEQUENCE [LARGE SCALE GENOMIC DNA]</scope>
    <source>
        <strain evidence="2">ATCC BAA-254 / DSM 26808 / PB</strain>
    </source>
</reference>
<proteinExistence type="predicted"/>
<name>K4LFI5_THEPS</name>
<protein>
    <submittedName>
        <fullName evidence="1">Uncharacterized protein</fullName>
    </submittedName>
</protein>
<accession>K4LFI5</accession>
<keyword evidence="2" id="KW-1185">Reference proteome</keyword>
<dbReference type="EMBL" id="CP003732">
    <property type="protein sequence ID" value="AFV10755.1"/>
    <property type="molecule type" value="Genomic_DNA"/>
</dbReference>
<evidence type="ECO:0000313" key="2">
    <source>
        <dbReference type="Proteomes" id="UP000000467"/>
    </source>
</evidence>
<dbReference type="AlphaFoldDB" id="K4LFI5"/>
<dbReference type="HOGENOM" id="CLU_3048959_0_0_9"/>